<dbReference type="RefSeq" id="WP_146317934.1">
    <property type="nucleotide sequence ID" value="NZ_VCQV01000022.1"/>
</dbReference>
<dbReference type="InterPro" id="IPR034660">
    <property type="entry name" value="DinB/YfiT-like"/>
</dbReference>
<dbReference type="OrthoDB" id="3376896at2"/>
<name>A0A563DXZ2_9MICO</name>
<comment type="caution">
    <text evidence="2">The sequence shown here is derived from an EMBL/GenBank/DDBJ whole genome shotgun (WGS) entry which is preliminary data.</text>
</comment>
<dbReference type="Pfam" id="PF12867">
    <property type="entry name" value="DinB_2"/>
    <property type="match status" value="1"/>
</dbReference>
<gene>
    <name evidence="2" type="ORF">FGL98_15205</name>
</gene>
<evidence type="ECO:0000313" key="2">
    <source>
        <dbReference type="EMBL" id="TWP35097.1"/>
    </source>
</evidence>
<accession>A0A563DXZ2</accession>
<dbReference type="Gene3D" id="1.20.120.450">
    <property type="entry name" value="dinb family like domain"/>
    <property type="match status" value="1"/>
</dbReference>
<protein>
    <submittedName>
        <fullName evidence="2">DinB family protein</fullName>
    </submittedName>
</protein>
<proteinExistence type="predicted"/>
<sequence length="180" mass="19928">MGDLPDITPDTKDWTWTVTRRCPDCAADAGEVTGDRLADAIRAAVAPWPGRLQWPHVDARPAPTTWSPVEYACHVRDVCRVFDGRLHLMLDRDDPPFHNWDQDAASVAGRYADQDPTRVGSEIMQSAEQLATSYGRVTGGQWDRTGQRGGGARFTVLTLGQYCLHDLVHHLHDVGVSIGR</sequence>
<evidence type="ECO:0000259" key="1">
    <source>
        <dbReference type="Pfam" id="PF12867"/>
    </source>
</evidence>
<reference evidence="2 3" key="1">
    <citation type="submission" date="2019-05" db="EMBL/GenBank/DDBJ databases">
        <authorList>
            <person name="Lee S.D."/>
        </authorList>
    </citation>
    <scope>NUCLEOTIDE SEQUENCE [LARGE SCALE GENOMIC DNA]</scope>
    <source>
        <strain evidence="2 3">C5-26</strain>
    </source>
</reference>
<evidence type="ECO:0000313" key="3">
    <source>
        <dbReference type="Proteomes" id="UP000320244"/>
    </source>
</evidence>
<dbReference type="AlphaFoldDB" id="A0A563DXZ2"/>
<keyword evidence="3" id="KW-1185">Reference proteome</keyword>
<dbReference type="EMBL" id="VCQV01000022">
    <property type="protein sequence ID" value="TWP35097.1"/>
    <property type="molecule type" value="Genomic_DNA"/>
</dbReference>
<dbReference type="InterPro" id="IPR024775">
    <property type="entry name" value="DinB-like"/>
</dbReference>
<dbReference type="Proteomes" id="UP000320244">
    <property type="component" value="Unassembled WGS sequence"/>
</dbReference>
<dbReference type="SUPFAM" id="SSF109854">
    <property type="entry name" value="DinB/YfiT-like putative metalloenzymes"/>
    <property type="match status" value="1"/>
</dbReference>
<reference evidence="2 3" key="2">
    <citation type="submission" date="2019-08" db="EMBL/GenBank/DDBJ databases">
        <title>Jejuicoccus antrihumi gen. nov., sp. nov., a new member of the family Dermacoccaceae isolated from a cave.</title>
        <authorList>
            <person name="Schumann P."/>
            <person name="Kim I.S."/>
        </authorList>
    </citation>
    <scope>NUCLEOTIDE SEQUENCE [LARGE SCALE GENOMIC DNA]</scope>
    <source>
        <strain evidence="2 3">C5-26</strain>
    </source>
</reference>
<feature type="domain" description="DinB-like" evidence="1">
    <location>
        <begin position="57"/>
        <end position="172"/>
    </location>
</feature>
<organism evidence="2 3">
    <name type="scientific">Leekyejoonella antrihumi</name>
    <dbReference type="NCBI Taxonomy" id="1660198"/>
    <lineage>
        <taxon>Bacteria</taxon>
        <taxon>Bacillati</taxon>
        <taxon>Actinomycetota</taxon>
        <taxon>Actinomycetes</taxon>
        <taxon>Micrococcales</taxon>
        <taxon>Dermacoccaceae</taxon>
        <taxon>Leekyejoonella</taxon>
    </lineage>
</organism>